<keyword evidence="1" id="KW-0732">Signal</keyword>
<evidence type="ECO:0000256" key="1">
    <source>
        <dbReference type="SAM" id="SignalP"/>
    </source>
</evidence>
<feature type="chain" id="PRO_5030834242" description="PS II complex 12 kDa extrinsic protein" evidence="1">
    <location>
        <begin position="17"/>
        <end position="160"/>
    </location>
</feature>
<organism evidence="2">
    <name type="scientific">Entomoneis paludosa</name>
    <dbReference type="NCBI Taxonomy" id="265537"/>
    <lineage>
        <taxon>Eukaryota</taxon>
        <taxon>Sar</taxon>
        <taxon>Stramenopiles</taxon>
        <taxon>Ochrophyta</taxon>
        <taxon>Bacillariophyta</taxon>
        <taxon>Bacillariophyceae</taxon>
        <taxon>Bacillariophycidae</taxon>
        <taxon>Entomoneidaceae</taxon>
        <taxon>Entomoneis</taxon>
    </lineage>
</organism>
<name>A0A7S2Y766_9STRA</name>
<sequence>MKVAAVFVSLLSLAVAFVPQQQSARSSTEVKALFDDIFGMDLFAPNKEVNDYGSRNKKNLKVGDVGSNSYVPNGLSLEEYKKVRAADEAKKASNYQKNVAKAGKFLDFDKFYEGRGTAEGGNWLKAPGRGHTFAKTKYDFSGEQDDTKGWGDALGNIFSK</sequence>
<reference evidence="2" key="1">
    <citation type="submission" date="2021-01" db="EMBL/GenBank/DDBJ databases">
        <authorList>
            <person name="Corre E."/>
            <person name="Pelletier E."/>
            <person name="Niang G."/>
            <person name="Scheremetjew M."/>
            <person name="Finn R."/>
            <person name="Kale V."/>
            <person name="Holt S."/>
            <person name="Cochrane G."/>
            <person name="Meng A."/>
            <person name="Brown T."/>
            <person name="Cohen L."/>
        </authorList>
    </citation>
    <scope>NUCLEOTIDE SEQUENCE</scope>
    <source>
        <strain evidence="2">CCMP125</strain>
    </source>
</reference>
<feature type="signal peptide" evidence="1">
    <location>
        <begin position="1"/>
        <end position="16"/>
    </location>
</feature>
<proteinExistence type="predicted"/>
<protein>
    <recommendedName>
        <fullName evidence="3">PS II complex 12 kDa extrinsic protein</fullName>
    </recommendedName>
</protein>
<evidence type="ECO:0000313" key="2">
    <source>
        <dbReference type="EMBL" id="CAD9956876.1"/>
    </source>
</evidence>
<dbReference type="AlphaFoldDB" id="A0A7S2Y766"/>
<gene>
    <name evidence="2" type="ORF">APAL1065_LOCUS8024</name>
</gene>
<dbReference type="EMBL" id="HBHT01011959">
    <property type="protein sequence ID" value="CAD9956876.1"/>
    <property type="molecule type" value="Transcribed_RNA"/>
</dbReference>
<evidence type="ECO:0008006" key="3">
    <source>
        <dbReference type="Google" id="ProtNLM"/>
    </source>
</evidence>
<accession>A0A7S2Y766</accession>